<sequence length="204" mass="23130">MSHLTTPPSSHCLQYPSTPKHGPYFDDDIRRSSKRLKDRALEAAAVATTFFPTPARTPHVKRRNIRVSASQGRVLFEPSTAPEQDLVPDHSFDIHTDVSAHRCIPDEEENPFLVPSCSKPKTEMPPPSKDRMVYVFRGKKIVRPVPKEFQSDLKPKLLFPVASKAIKRRSPILDPIGEPCTPHRVKKRIRLGEEIATPKRTCLR</sequence>
<reference evidence="2 3" key="1">
    <citation type="submission" date="2016-04" db="EMBL/GenBank/DDBJ databases">
        <title>Evolutionary innovation and constraint leading to complex multicellularity in the Ascomycota.</title>
        <authorList>
            <person name="Cisse O."/>
            <person name="Nguyen A."/>
            <person name="Hewitt D.A."/>
            <person name="Jedd G."/>
            <person name="Stajich J.E."/>
        </authorList>
    </citation>
    <scope>NUCLEOTIDE SEQUENCE [LARGE SCALE GENOMIC DNA]</scope>
    <source>
        <strain evidence="2 3">DAH-3</strain>
    </source>
</reference>
<protein>
    <submittedName>
        <fullName evidence="2">Cyclin-dependent kinase inhibitor rum1</fullName>
    </submittedName>
</protein>
<evidence type="ECO:0000256" key="1">
    <source>
        <dbReference type="SAM" id="MobiDB-lite"/>
    </source>
</evidence>
<dbReference type="AlphaFoldDB" id="A0A1U7LH24"/>
<dbReference type="Proteomes" id="UP000186594">
    <property type="component" value="Unassembled WGS sequence"/>
</dbReference>
<feature type="region of interest" description="Disordered" evidence="1">
    <location>
        <begin position="1"/>
        <end position="28"/>
    </location>
</feature>
<comment type="caution">
    <text evidence="2">The sequence shown here is derived from an EMBL/GenBank/DDBJ whole genome shotgun (WGS) entry which is preliminary data.</text>
</comment>
<evidence type="ECO:0000313" key="2">
    <source>
        <dbReference type="EMBL" id="OLL21960.1"/>
    </source>
</evidence>
<evidence type="ECO:0000313" key="3">
    <source>
        <dbReference type="Proteomes" id="UP000186594"/>
    </source>
</evidence>
<keyword evidence="3" id="KW-1185">Reference proteome</keyword>
<feature type="compositionally biased region" description="Polar residues" evidence="1">
    <location>
        <begin position="1"/>
        <end position="17"/>
    </location>
</feature>
<dbReference type="EMBL" id="LXFE01004096">
    <property type="protein sequence ID" value="OLL21960.1"/>
    <property type="molecule type" value="Genomic_DNA"/>
</dbReference>
<proteinExistence type="predicted"/>
<accession>A0A1U7LH24</accession>
<gene>
    <name evidence="2" type="ORF">NEOLI_004791</name>
</gene>
<name>A0A1U7LH24_NEOID</name>
<organism evidence="2 3">
    <name type="scientific">Neolecta irregularis (strain DAH-3)</name>
    <dbReference type="NCBI Taxonomy" id="1198029"/>
    <lineage>
        <taxon>Eukaryota</taxon>
        <taxon>Fungi</taxon>
        <taxon>Dikarya</taxon>
        <taxon>Ascomycota</taxon>
        <taxon>Taphrinomycotina</taxon>
        <taxon>Neolectales</taxon>
        <taxon>Neolectaceae</taxon>
        <taxon>Neolecta</taxon>
    </lineage>
</organism>